<evidence type="ECO:0000256" key="5">
    <source>
        <dbReference type="ARBA" id="ARBA00023163"/>
    </source>
</evidence>
<dbReference type="PANTHER" id="PTHR43133">
    <property type="entry name" value="RNA POLYMERASE ECF-TYPE SIGMA FACTO"/>
    <property type="match status" value="1"/>
</dbReference>
<dbReference type="Gene3D" id="1.10.1740.10">
    <property type="match status" value="1"/>
</dbReference>
<evidence type="ECO:0000256" key="1">
    <source>
        <dbReference type="ARBA" id="ARBA00010641"/>
    </source>
</evidence>
<evidence type="ECO:0000313" key="7">
    <source>
        <dbReference type="Proteomes" id="UP000828924"/>
    </source>
</evidence>
<dbReference type="InterPro" id="IPR013325">
    <property type="entry name" value="RNA_pol_sigma_r2"/>
</dbReference>
<dbReference type="InterPro" id="IPR039425">
    <property type="entry name" value="RNA_pol_sigma-70-like"/>
</dbReference>
<keyword evidence="7" id="KW-1185">Reference proteome</keyword>
<keyword evidence="3" id="KW-0731">Sigma factor</keyword>
<keyword evidence="4" id="KW-0238">DNA-binding</keyword>
<organism evidence="6 7">
    <name type="scientific">Streptomyces formicae</name>
    <dbReference type="NCBI Taxonomy" id="1616117"/>
    <lineage>
        <taxon>Bacteria</taxon>
        <taxon>Bacillati</taxon>
        <taxon>Actinomycetota</taxon>
        <taxon>Actinomycetes</taxon>
        <taxon>Kitasatosporales</taxon>
        <taxon>Streptomycetaceae</taxon>
        <taxon>Streptomyces</taxon>
    </lineage>
</organism>
<evidence type="ECO:0000256" key="4">
    <source>
        <dbReference type="ARBA" id="ARBA00023125"/>
    </source>
</evidence>
<dbReference type="SUPFAM" id="SSF88659">
    <property type="entry name" value="Sigma3 and sigma4 domains of RNA polymerase sigma factors"/>
    <property type="match status" value="1"/>
</dbReference>
<dbReference type="InterPro" id="IPR036388">
    <property type="entry name" value="WH-like_DNA-bd_sf"/>
</dbReference>
<dbReference type="SUPFAM" id="SSF88946">
    <property type="entry name" value="Sigma2 domain of RNA polymerase sigma factors"/>
    <property type="match status" value="1"/>
</dbReference>
<gene>
    <name evidence="6" type="ORF">J4032_23595</name>
</gene>
<reference evidence="6 7" key="1">
    <citation type="submission" date="2021-03" db="EMBL/GenBank/DDBJ databases">
        <title>Complete genome of Streptomyces formicae strain 1H-GS9 (DSM 100524).</title>
        <authorList>
            <person name="Atanasov K.E."/>
            <person name="Altabella T."/>
            <person name="Ferrer A."/>
        </authorList>
    </citation>
    <scope>NUCLEOTIDE SEQUENCE [LARGE SCALE GENOMIC DNA]</scope>
    <source>
        <strain evidence="6 7">1H-GS9</strain>
    </source>
</reference>
<protein>
    <submittedName>
        <fullName evidence="6">Sigma-70 family RNA polymerase sigma factor</fullName>
    </submittedName>
</protein>
<dbReference type="RefSeq" id="WP_242333078.1">
    <property type="nucleotide sequence ID" value="NZ_CP071872.1"/>
</dbReference>
<evidence type="ECO:0000256" key="3">
    <source>
        <dbReference type="ARBA" id="ARBA00023082"/>
    </source>
</evidence>
<dbReference type="Proteomes" id="UP000828924">
    <property type="component" value="Chromosome"/>
</dbReference>
<dbReference type="InterPro" id="IPR013324">
    <property type="entry name" value="RNA_pol_sigma_r3/r4-like"/>
</dbReference>
<evidence type="ECO:0000256" key="2">
    <source>
        <dbReference type="ARBA" id="ARBA00023015"/>
    </source>
</evidence>
<accession>A0ABY3WR62</accession>
<proteinExistence type="inferred from homology"/>
<evidence type="ECO:0000313" key="6">
    <source>
        <dbReference type="EMBL" id="UNM14051.1"/>
    </source>
</evidence>
<dbReference type="EMBL" id="CP071872">
    <property type="protein sequence ID" value="UNM14051.1"/>
    <property type="molecule type" value="Genomic_DNA"/>
</dbReference>
<dbReference type="PANTHER" id="PTHR43133:SF52">
    <property type="entry name" value="ECF RNA POLYMERASE SIGMA FACTOR SIGL"/>
    <property type="match status" value="1"/>
</dbReference>
<sequence length="188" mass="20411">MTLRETATFTDEAADRDGAGALVRVLRPLVQAEAYAEAHDGALDSADLEQAVWVRLLERLDAEGPPADAAGWVRGAVHEEARRARRRALRERPYAGEPPTGPAACPERAALVAERRRMLRAAVARTPGHCPRLLTAMLSSVDPTYREIAGQLGISQGSLGPMRSRCLGCLRRMLPAEVAAPELRGMER</sequence>
<comment type="similarity">
    <text evidence="1">Belongs to the sigma-70 factor family. ECF subfamily.</text>
</comment>
<dbReference type="Gene3D" id="1.10.10.10">
    <property type="entry name" value="Winged helix-like DNA-binding domain superfamily/Winged helix DNA-binding domain"/>
    <property type="match status" value="1"/>
</dbReference>
<keyword evidence="5" id="KW-0804">Transcription</keyword>
<name>A0ABY3WR62_9ACTN</name>
<keyword evidence="2" id="KW-0805">Transcription regulation</keyword>